<name>A0A8S4RXW7_9NEOP</name>
<reference evidence="1" key="1">
    <citation type="submission" date="2022-03" db="EMBL/GenBank/DDBJ databases">
        <authorList>
            <person name="Lindestad O."/>
        </authorList>
    </citation>
    <scope>NUCLEOTIDE SEQUENCE</scope>
</reference>
<proteinExistence type="predicted"/>
<evidence type="ECO:0000313" key="2">
    <source>
        <dbReference type="Proteomes" id="UP000838756"/>
    </source>
</evidence>
<dbReference type="AlphaFoldDB" id="A0A8S4RXW7"/>
<organism evidence="1 2">
    <name type="scientific">Pararge aegeria aegeria</name>
    <dbReference type="NCBI Taxonomy" id="348720"/>
    <lineage>
        <taxon>Eukaryota</taxon>
        <taxon>Metazoa</taxon>
        <taxon>Ecdysozoa</taxon>
        <taxon>Arthropoda</taxon>
        <taxon>Hexapoda</taxon>
        <taxon>Insecta</taxon>
        <taxon>Pterygota</taxon>
        <taxon>Neoptera</taxon>
        <taxon>Endopterygota</taxon>
        <taxon>Lepidoptera</taxon>
        <taxon>Glossata</taxon>
        <taxon>Ditrysia</taxon>
        <taxon>Papilionoidea</taxon>
        <taxon>Nymphalidae</taxon>
        <taxon>Satyrinae</taxon>
        <taxon>Satyrini</taxon>
        <taxon>Parargina</taxon>
        <taxon>Pararge</taxon>
    </lineage>
</organism>
<evidence type="ECO:0000313" key="1">
    <source>
        <dbReference type="EMBL" id="CAH2242627.1"/>
    </source>
</evidence>
<dbReference type="Proteomes" id="UP000838756">
    <property type="component" value="Unassembled WGS sequence"/>
</dbReference>
<sequence>MYKKKKPLSICGAFECPSNRRLGLQSEEPPHNTRRNSIRPLIQQPSESFLRYWGSWKGIANPCGANQKRRCKEKRRSASYASVVYKPRRVADPYGASPFDGLIQALLKRQVCPCVVTLPPVRKADSTEKKTARNSTVALFQRFPTFQLYRGNDQRV</sequence>
<accession>A0A8S4RXW7</accession>
<comment type="caution">
    <text evidence="1">The sequence shown here is derived from an EMBL/GenBank/DDBJ whole genome shotgun (WGS) entry which is preliminary data.</text>
</comment>
<gene>
    <name evidence="1" type="primary">jg8460</name>
    <name evidence="1" type="ORF">PAEG_LOCUS18882</name>
</gene>
<dbReference type="EMBL" id="CAKXAJ010025670">
    <property type="protein sequence ID" value="CAH2242627.1"/>
    <property type="molecule type" value="Genomic_DNA"/>
</dbReference>
<keyword evidence="2" id="KW-1185">Reference proteome</keyword>
<protein>
    <submittedName>
        <fullName evidence="1">Jg8460 protein</fullName>
    </submittedName>
</protein>